<reference evidence="18 19" key="1">
    <citation type="submission" date="2019-03" db="EMBL/GenBank/DDBJ databases">
        <authorList>
            <person name="Kim M.K.M."/>
        </authorList>
    </citation>
    <scope>NUCLEOTIDE SEQUENCE [LARGE SCALE GENOMIC DNA]</scope>
    <source>
        <strain evidence="18 19">18JY15-6</strain>
    </source>
</reference>
<dbReference type="InterPro" id="IPR012338">
    <property type="entry name" value="Beta-lactam/transpept-like"/>
</dbReference>
<dbReference type="Pfam" id="PF00912">
    <property type="entry name" value="Transgly"/>
    <property type="match status" value="1"/>
</dbReference>
<keyword evidence="8" id="KW-0133">Cell shape</keyword>
<keyword evidence="7" id="KW-0378">Hydrolase</keyword>
<dbReference type="InterPro" id="IPR050396">
    <property type="entry name" value="Glycosyltr_51/Transpeptidase"/>
</dbReference>
<dbReference type="InterPro" id="IPR036950">
    <property type="entry name" value="PBP_transglycosylase"/>
</dbReference>
<keyword evidence="6" id="KW-0808">Transferase</keyword>
<keyword evidence="15" id="KW-0472">Membrane</keyword>
<keyword evidence="19" id="KW-1185">Reference proteome</keyword>
<dbReference type="SUPFAM" id="SSF53955">
    <property type="entry name" value="Lysozyme-like"/>
    <property type="match status" value="1"/>
</dbReference>
<keyword evidence="15" id="KW-0812">Transmembrane</keyword>
<organism evidence="18 19">
    <name type="scientific">Nocardioides jejuensis</name>
    <dbReference type="NCBI Taxonomy" id="2502782"/>
    <lineage>
        <taxon>Bacteria</taxon>
        <taxon>Bacillati</taxon>
        <taxon>Actinomycetota</taxon>
        <taxon>Actinomycetes</taxon>
        <taxon>Propionibacteriales</taxon>
        <taxon>Nocardioidaceae</taxon>
        <taxon>Nocardioides</taxon>
    </lineage>
</organism>
<dbReference type="Proteomes" id="UP000295453">
    <property type="component" value="Unassembled WGS sequence"/>
</dbReference>
<evidence type="ECO:0000256" key="5">
    <source>
        <dbReference type="ARBA" id="ARBA00022676"/>
    </source>
</evidence>
<dbReference type="Gene3D" id="1.10.3810.10">
    <property type="entry name" value="Biosynthetic peptidoglycan transglycosylase-like"/>
    <property type="match status" value="1"/>
</dbReference>
<dbReference type="AlphaFoldDB" id="A0A4R1CKS7"/>
<dbReference type="Gene3D" id="3.40.710.10">
    <property type="entry name" value="DD-peptidase/beta-lactamase superfamily"/>
    <property type="match status" value="1"/>
</dbReference>
<evidence type="ECO:0000256" key="6">
    <source>
        <dbReference type="ARBA" id="ARBA00022679"/>
    </source>
</evidence>
<feature type="region of interest" description="Disordered" evidence="14">
    <location>
        <begin position="709"/>
        <end position="821"/>
    </location>
</feature>
<evidence type="ECO:0000256" key="3">
    <source>
        <dbReference type="ARBA" id="ARBA00022645"/>
    </source>
</evidence>
<dbReference type="GO" id="GO:0071555">
    <property type="term" value="P:cell wall organization"/>
    <property type="evidence" value="ECO:0007669"/>
    <property type="project" value="UniProtKB-KW"/>
</dbReference>
<dbReference type="SUPFAM" id="SSF56601">
    <property type="entry name" value="beta-lactamase/transpeptidase-like"/>
    <property type="match status" value="1"/>
</dbReference>
<evidence type="ECO:0000256" key="9">
    <source>
        <dbReference type="ARBA" id="ARBA00022984"/>
    </source>
</evidence>
<sequence length="821" mass="86839">MSLGSARTCRTLLTTRPAGRLTAVLLPRTLSSAHPSRTGHPYAAAYGGRRQDSRRPSVAAQGKRSTGAAAKLRRLIKPVLIIGVVLALLGVLAITVLYKSIDIPNPNKDFETETTHVYYRGGHQEVGQFALQKRDRIPFAEMPQNVKDAVVAAEDRTFWTNGGIDIKGIIRAALSNAKGNDSQGASTITQQYVKILYLSSEHSYKRKIKEAIVAKKINKEMSKEEVLEGYLNTIYFGRGAYGIQAAAASWFHEDAKDLNLRQGVMLASILNNPTLYNPDNGKANAAALLDRMKRVLNGMVTMGKITQIEAADAGKQLPHFTSNRSGSVFSGQRGHAMSLVKSELLRLGVATESEIDGGGLKVYTTLDKKVMQADEDAINANRPSGLDQLHTAIANVEPGTGALRGFYGGQDYLKSQVNWALAGDKVGSSFKPFALAAGLTAGYSLKDSFDGNSPYYYNGQGTGVYVSNEDAGHDWGPVNLIKATEQSINSAFADLTMSIPDGPDKIRNTAYALGIPKYAKHGSVNNMFQSPGLENNSGIALGQATIAPVNMANAYASIANGGQAAKLYVIDKVVDRDGKVLYKHRTQTHEAISSDVAADVTYAMQQVIKSGTGTAAGALGRPAAGKTGTATSEDPNGGHDFTSSAWFVGFTPQLSTAVMYNRTGDRGQPLPLAGYISSEFGGHFPAMTWASAMREALDGEPVESLPAPAYVDGNAPETGHAPQPTKKPTCTGKQTPSQDNCVAPRKTATPTKTAKPTKTATATQSATPTTGPTKPTTKPTDPASTPPTGGPSGGGVPCGMIGSDHTTCPPNPRAVHTTSTP</sequence>
<evidence type="ECO:0000256" key="14">
    <source>
        <dbReference type="SAM" id="MobiDB-lite"/>
    </source>
</evidence>
<dbReference type="GO" id="GO:0006508">
    <property type="term" value="P:proteolysis"/>
    <property type="evidence" value="ECO:0007669"/>
    <property type="project" value="UniProtKB-KW"/>
</dbReference>
<evidence type="ECO:0000256" key="4">
    <source>
        <dbReference type="ARBA" id="ARBA00022670"/>
    </source>
</evidence>
<evidence type="ECO:0000256" key="11">
    <source>
        <dbReference type="ARBA" id="ARBA00023316"/>
    </source>
</evidence>
<keyword evidence="3" id="KW-0121">Carboxypeptidase</keyword>
<evidence type="ECO:0000256" key="1">
    <source>
        <dbReference type="ARBA" id="ARBA00007090"/>
    </source>
</evidence>
<evidence type="ECO:0000256" key="15">
    <source>
        <dbReference type="SAM" id="Phobius"/>
    </source>
</evidence>
<dbReference type="GO" id="GO:0008360">
    <property type="term" value="P:regulation of cell shape"/>
    <property type="evidence" value="ECO:0007669"/>
    <property type="project" value="UniProtKB-KW"/>
</dbReference>
<accession>A0A4R1CKS7</accession>
<keyword evidence="11" id="KW-0961">Cell wall biogenesis/degradation</keyword>
<evidence type="ECO:0000256" key="13">
    <source>
        <dbReference type="ARBA" id="ARBA00049902"/>
    </source>
</evidence>
<dbReference type="InterPro" id="IPR001264">
    <property type="entry name" value="Glyco_trans_51"/>
</dbReference>
<dbReference type="GO" id="GO:0030288">
    <property type="term" value="C:outer membrane-bounded periplasmic space"/>
    <property type="evidence" value="ECO:0007669"/>
    <property type="project" value="TreeGrafter"/>
</dbReference>
<keyword evidence="15" id="KW-1133">Transmembrane helix</keyword>
<dbReference type="InterPro" id="IPR001460">
    <property type="entry name" value="PCN-bd_Tpept"/>
</dbReference>
<evidence type="ECO:0000259" key="17">
    <source>
        <dbReference type="Pfam" id="PF00912"/>
    </source>
</evidence>
<dbReference type="Pfam" id="PF00905">
    <property type="entry name" value="Transpeptidase"/>
    <property type="match status" value="1"/>
</dbReference>
<feature type="compositionally biased region" description="Low complexity" evidence="14">
    <location>
        <begin position="743"/>
        <end position="783"/>
    </location>
</feature>
<dbReference type="GO" id="GO:0009252">
    <property type="term" value="P:peptidoglycan biosynthetic process"/>
    <property type="evidence" value="ECO:0007669"/>
    <property type="project" value="UniProtKB-KW"/>
</dbReference>
<proteinExistence type="inferred from homology"/>
<evidence type="ECO:0000256" key="12">
    <source>
        <dbReference type="ARBA" id="ARBA00034000"/>
    </source>
</evidence>
<dbReference type="GO" id="GO:0009002">
    <property type="term" value="F:serine-type D-Ala-D-Ala carboxypeptidase activity"/>
    <property type="evidence" value="ECO:0007669"/>
    <property type="project" value="UniProtKB-EC"/>
</dbReference>
<gene>
    <name evidence="18" type="ORF">EPD65_03395</name>
</gene>
<keyword evidence="4" id="KW-0645">Protease</keyword>
<comment type="similarity">
    <text evidence="2">In the N-terminal section; belongs to the glycosyltransferase 51 family.</text>
</comment>
<dbReference type="GO" id="GO:0008658">
    <property type="term" value="F:penicillin binding"/>
    <property type="evidence" value="ECO:0007669"/>
    <property type="project" value="InterPro"/>
</dbReference>
<comment type="catalytic activity">
    <reaction evidence="12">
        <text>Preferential cleavage: (Ac)2-L-Lys-D-Ala-|-D-Ala. Also transpeptidation of peptidyl-alanyl moieties that are N-acyl substituents of D-alanine.</text>
        <dbReference type="EC" id="3.4.16.4"/>
    </reaction>
</comment>
<dbReference type="OrthoDB" id="9766909at2"/>
<evidence type="ECO:0000256" key="8">
    <source>
        <dbReference type="ARBA" id="ARBA00022960"/>
    </source>
</evidence>
<feature type="compositionally biased region" description="Polar residues" evidence="14">
    <location>
        <begin position="726"/>
        <end position="740"/>
    </location>
</feature>
<evidence type="ECO:0000256" key="10">
    <source>
        <dbReference type="ARBA" id="ARBA00023268"/>
    </source>
</evidence>
<feature type="domain" description="Glycosyl transferase family 51" evidence="17">
    <location>
        <begin position="126"/>
        <end position="299"/>
    </location>
</feature>
<evidence type="ECO:0000256" key="7">
    <source>
        <dbReference type="ARBA" id="ARBA00022801"/>
    </source>
</evidence>
<keyword evidence="5" id="KW-0328">Glycosyltransferase</keyword>
<comment type="similarity">
    <text evidence="1">In the C-terminal section; belongs to the transpeptidase family.</text>
</comment>
<evidence type="ECO:0000313" key="19">
    <source>
        <dbReference type="Proteomes" id="UP000295453"/>
    </source>
</evidence>
<feature type="domain" description="Penicillin-binding protein transpeptidase" evidence="16">
    <location>
        <begin position="397"/>
        <end position="655"/>
    </location>
</feature>
<dbReference type="PANTHER" id="PTHR32282:SF34">
    <property type="entry name" value="PENICILLIN-BINDING PROTEIN 1A"/>
    <property type="match status" value="1"/>
</dbReference>
<keyword evidence="10" id="KW-0511">Multifunctional enzyme</keyword>
<dbReference type="EMBL" id="SJZJ01000003">
    <property type="protein sequence ID" value="TCJ30618.1"/>
    <property type="molecule type" value="Genomic_DNA"/>
</dbReference>
<evidence type="ECO:0000256" key="2">
    <source>
        <dbReference type="ARBA" id="ARBA00007739"/>
    </source>
</evidence>
<evidence type="ECO:0000313" key="18">
    <source>
        <dbReference type="EMBL" id="TCJ30618.1"/>
    </source>
</evidence>
<keyword evidence="9" id="KW-0573">Peptidoglycan synthesis</keyword>
<name>A0A4R1CKS7_9ACTN</name>
<feature type="region of interest" description="Disordered" evidence="14">
    <location>
        <begin position="31"/>
        <end position="63"/>
    </location>
</feature>
<comment type="catalytic activity">
    <reaction evidence="13">
        <text>[GlcNAc-(1-&gt;4)-Mur2Ac(oyl-L-Ala-gamma-D-Glu-L-Lys-D-Ala-D-Ala)](n)-di-trans,octa-cis-undecaprenyl diphosphate + beta-D-GlcNAc-(1-&gt;4)-Mur2Ac(oyl-L-Ala-gamma-D-Glu-L-Lys-D-Ala-D-Ala)-di-trans,octa-cis-undecaprenyl diphosphate = [GlcNAc-(1-&gt;4)-Mur2Ac(oyl-L-Ala-gamma-D-Glu-L-Lys-D-Ala-D-Ala)](n+1)-di-trans,octa-cis-undecaprenyl diphosphate + di-trans,octa-cis-undecaprenyl diphosphate + H(+)</text>
        <dbReference type="Rhea" id="RHEA:23708"/>
        <dbReference type="Rhea" id="RHEA-COMP:9602"/>
        <dbReference type="Rhea" id="RHEA-COMP:9603"/>
        <dbReference type="ChEBI" id="CHEBI:15378"/>
        <dbReference type="ChEBI" id="CHEBI:58405"/>
        <dbReference type="ChEBI" id="CHEBI:60033"/>
        <dbReference type="ChEBI" id="CHEBI:78435"/>
        <dbReference type="EC" id="2.4.99.28"/>
    </reaction>
</comment>
<feature type="transmembrane region" description="Helical" evidence="15">
    <location>
        <begin position="79"/>
        <end position="98"/>
    </location>
</feature>
<comment type="caution">
    <text evidence="18">The sequence shown here is derived from an EMBL/GenBank/DDBJ whole genome shotgun (WGS) entry which is preliminary data.</text>
</comment>
<dbReference type="PANTHER" id="PTHR32282">
    <property type="entry name" value="BINDING PROTEIN TRANSPEPTIDASE, PUTATIVE-RELATED"/>
    <property type="match status" value="1"/>
</dbReference>
<protein>
    <submittedName>
        <fullName evidence="18">Penicillin-binding protein</fullName>
    </submittedName>
</protein>
<dbReference type="InterPro" id="IPR023346">
    <property type="entry name" value="Lysozyme-like_dom_sf"/>
</dbReference>
<feature type="region of interest" description="Disordered" evidence="14">
    <location>
        <begin position="615"/>
        <end position="638"/>
    </location>
</feature>
<dbReference type="FunFam" id="1.10.3810.10:FF:000001">
    <property type="entry name" value="Penicillin-binding protein 1A"/>
    <property type="match status" value="1"/>
</dbReference>
<evidence type="ECO:0000259" key="16">
    <source>
        <dbReference type="Pfam" id="PF00905"/>
    </source>
</evidence>
<dbReference type="GO" id="GO:0008955">
    <property type="term" value="F:peptidoglycan glycosyltransferase activity"/>
    <property type="evidence" value="ECO:0007669"/>
    <property type="project" value="UniProtKB-EC"/>
</dbReference>